<feature type="region of interest" description="Disordered" evidence="1">
    <location>
        <begin position="206"/>
        <end position="236"/>
    </location>
</feature>
<dbReference type="EMBL" id="JAAQPE010000042">
    <property type="protein sequence ID" value="KAF5689757.1"/>
    <property type="molecule type" value="Genomic_DNA"/>
</dbReference>
<dbReference type="Proteomes" id="UP000572754">
    <property type="component" value="Unassembled WGS sequence"/>
</dbReference>
<evidence type="ECO:0000313" key="3">
    <source>
        <dbReference type="Proteomes" id="UP000572754"/>
    </source>
</evidence>
<feature type="region of interest" description="Disordered" evidence="1">
    <location>
        <begin position="28"/>
        <end position="63"/>
    </location>
</feature>
<comment type="caution">
    <text evidence="2">The sequence shown here is derived from an EMBL/GenBank/DDBJ whole genome shotgun (WGS) entry which is preliminary data.</text>
</comment>
<reference evidence="3" key="1">
    <citation type="journal article" date="2020" name="BMC Genomics">
        <title>Correction to: Identification and distribution of gene clusters required for synthesis of sphingolipid metabolism inhibitors in diverse species of the filamentous fungus Fusarium.</title>
        <authorList>
            <person name="Kim H.S."/>
            <person name="Lohmar J.M."/>
            <person name="Busman M."/>
            <person name="Brown D.W."/>
            <person name="Naumann T.A."/>
            <person name="Divon H.H."/>
            <person name="Lysoe E."/>
            <person name="Uhlig S."/>
            <person name="Proctor R.H."/>
        </authorList>
    </citation>
    <scope>NUCLEOTIDE SEQUENCE [LARGE SCALE GENOMIC DNA]</scope>
    <source>
        <strain evidence="3">NRRL 25331</strain>
    </source>
</reference>
<reference evidence="2 3" key="2">
    <citation type="submission" date="2020-05" db="EMBL/GenBank/DDBJ databases">
        <title>Identification and distribution of gene clusters putatively required for synthesis of sphingolipid metabolism inhibitors in phylogenetically diverse species of the filamentous fungus Fusarium.</title>
        <authorList>
            <person name="Kim H.-S."/>
            <person name="Busman M."/>
            <person name="Brown D.W."/>
            <person name="Divon H."/>
            <person name="Uhlig S."/>
            <person name="Proctor R.H."/>
        </authorList>
    </citation>
    <scope>NUCLEOTIDE SEQUENCE [LARGE SCALE GENOMIC DNA]</scope>
    <source>
        <strain evidence="2 3">NRRL 25331</strain>
    </source>
</reference>
<accession>A0A8H5UKU0</accession>
<dbReference type="AlphaFoldDB" id="A0A8H5UKU0"/>
<keyword evidence="3" id="KW-1185">Reference proteome</keyword>
<name>A0A8H5UKU0_FUSCI</name>
<sequence length="236" mass="26367">MAKTAKDTQPRALPTLSTISFLSSASRCHASTMTDHSREPSSSSPRTLPSTSAASEDVSSTGEVFDKLPKSLPEVNSIEPELQRPAVEPTKAPFFADDPYVDRLPQSIVEFYLEKNTISLDALVTVPLGTRHFKRYEDRIAACVHKRFDSDPRTQEITFRITTLMHCLFTQFVEYAIKKELRKLDKVHANFIAGIHTLRDARIKLPVNPKRRSQGESKGTPPYASCDFSHATSKSS</sequence>
<evidence type="ECO:0000313" key="2">
    <source>
        <dbReference type="EMBL" id="KAF5689757.1"/>
    </source>
</evidence>
<proteinExistence type="predicted"/>
<protein>
    <submittedName>
        <fullName evidence="2">Uncharacterized protein</fullName>
    </submittedName>
</protein>
<gene>
    <name evidence="2" type="ORF">FCIRC_1220</name>
</gene>
<feature type="compositionally biased region" description="Low complexity" evidence="1">
    <location>
        <begin position="40"/>
        <end position="55"/>
    </location>
</feature>
<evidence type="ECO:0000256" key="1">
    <source>
        <dbReference type="SAM" id="MobiDB-lite"/>
    </source>
</evidence>
<organism evidence="2 3">
    <name type="scientific">Fusarium circinatum</name>
    <name type="common">Pitch canker fungus</name>
    <name type="synonym">Gibberella circinata</name>
    <dbReference type="NCBI Taxonomy" id="48490"/>
    <lineage>
        <taxon>Eukaryota</taxon>
        <taxon>Fungi</taxon>
        <taxon>Dikarya</taxon>
        <taxon>Ascomycota</taxon>
        <taxon>Pezizomycotina</taxon>
        <taxon>Sordariomycetes</taxon>
        <taxon>Hypocreomycetidae</taxon>
        <taxon>Hypocreales</taxon>
        <taxon>Nectriaceae</taxon>
        <taxon>Fusarium</taxon>
        <taxon>Fusarium fujikuroi species complex</taxon>
    </lineage>
</organism>